<evidence type="ECO:0000313" key="1">
    <source>
        <dbReference type="EMBL" id="CAH2013156.1"/>
    </source>
</evidence>
<dbReference type="AlphaFoldDB" id="A0A9P0MBF1"/>
<dbReference type="EMBL" id="CAKOFQ010008277">
    <property type="protein sequence ID" value="CAH2013156.1"/>
    <property type="molecule type" value="Genomic_DNA"/>
</dbReference>
<evidence type="ECO:0000313" key="2">
    <source>
        <dbReference type="Proteomes" id="UP001152888"/>
    </source>
</evidence>
<name>A0A9P0MBF1_ACAOB</name>
<keyword evidence="2" id="KW-1185">Reference proteome</keyword>
<comment type="caution">
    <text evidence="1">The sequence shown here is derived from an EMBL/GenBank/DDBJ whole genome shotgun (WGS) entry which is preliminary data.</text>
</comment>
<gene>
    <name evidence="1" type="ORF">ACAOBT_LOCUS33243</name>
</gene>
<accession>A0A9P0MBF1</accession>
<protein>
    <submittedName>
        <fullName evidence="1">Uncharacterized protein</fullName>
    </submittedName>
</protein>
<proteinExistence type="predicted"/>
<reference evidence="1" key="1">
    <citation type="submission" date="2022-03" db="EMBL/GenBank/DDBJ databases">
        <authorList>
            <person name="Sayadi A."/>
        </authorList>
    </citation>
    <scope>NUCLEOTIDE SEQUENCE</scope>
</reference>
<organism evidence="1 2">
    <name type="scientific">Acanthoscelides obtectus</name>
    <name type="common">Bean weevil</name>
    <name type="synonym">Bruchus obtectus</name>
    <dbReference type="NCBI Taxonomy" id="200917"/>
    <lineage>
        <taxon>Eukaryota</taxon>
        <taxon>Metazoa</taxon>
        <taxon>Ecdysozoa</taxon>
        <taxon>Arthropoda</taxon>
        <taxon>Hexapoda</taxon>
        <taxon>Insecta</taxon>
        <taxon>Pterygota</taxon>
        <taxon>Neoptera</taxon>
        <taxon>Endopterygota</taxon>
        <taxon>Coleoptera</taxon>
        <taxon>Polyphaga</taxon>
        <taxon>Cucujiformia</taxon>
        <taxon>Chrysomeloidea</taxon>
        <taxon>Chrysomelidae</taxon>
        <taxon>Bruchinae</taxon>
        <taxon>Bruchini</taxon>
        <taxon>Acanthoscelides</taxon>
    </lineage>
</organism>
<sequence>MCTLLPAFSNNYAISLWLSPLLKYVFRWTRDSDLLKVTWNYFEAEHGKGAAGGIGGFIKQTTDRFVTIGKDISDASSSEQLLKDSSKVKVYLILDEDFENMAREIPTEIVPLYGTMKLHQAFTEEIGSLEYRELSCFCQHGFCSCMCPEIHYLPKETIEQSNPATL</sequence>
<dbReference type="OrthoDB" id="6772600at2759"/>
<dbReference type="Proteomes" id="UP001152888">
    <property type="component" value="Unassembled WGS sequence"/>
</dbReference>